<feature type="domain" description="AB hydrolase-1" evidence="2">
    <location>
        <begin position="21"/>
        <end position="261"/>
    </location>
</feature>
<evidence type="ECO:0000313" key="4">
    <source>
        <dbReference type="Proteomes" id="UP001064087"/>
    </source>
</evidence>
<dbReference type="InterPro" id="IPR000073">
    <property type="entry name" value="AB_hydrolase_1"/>
</dbReference>
<organism evidence="3 4">
    <name type="scientific">Roseovarius pelagicus</name>
    <dbReference type="NCBI Taxonomy" id="2980108"/>
    <lineage>
        <taxon>Bacteria</taxon>
        <taxon>Pseudomonadati</taxon>
        <taxon>Pseudomonadota</taxon>
        <taxon>Alphaproteobacteria</taxon>
        <taxon>Rhodobacterales</taxon>
        <taxon>Roseobacteraceae</taxon>
        <taxon>Roseovarius</taxon>
    </lineage>
</organism>
<dbReference type="PANTHER" id="PTHR43798">
    <property type="entry name" value="MONOACYLGLYCEROL LIPASE"/>
    <property type="match status" value="1"/>
</dbReference>
<dbReference type="SUPFAM" id="SSF53474">
    <property type="entry name" value="alpha/beta-Hydrolases"/>
    <property type="match status" value="1"/>
</dbReference>
<evidence type="ECO:0000313" key="3">
    <source>
        <dbReference type="EMBL" id="UXX83240.1"/>
    </source>
</evidence>
<dbReference type="Proteomes" id="UP001064087">
    <property type="component" value="Chromosome"/>
</dbReference>
<reference evidence="3" key="1">
    <citation type="submission" date="2022-10" db="EMBL/GenBank/DDBJ databases">
        <title>Roseovarius pelagicus sp. nov., isolated from Arctic seawater.</title>
        <authorList>
            <person name="Hong Y.W."/>
            <person name="Hwang C.Y."/>
        </authorList>
    </citation>
    <scope>NUCLEOTIDE SEQUENCE</scope>
    <source>
        <strain evidence="3">HL-MP18</strain>
    </source>
</reference>
<evidence type="ECO:0000259" key="2">
    <source>
        <dbReference type="Pfam" id="PF00561"/>
    </source>
</evidence>
<protein>
    <submittedName>
        <fullName evidence="3">Alpha/beta hydrolase</fullName>
    </submittedName>
</protein>
<proteinExistence type="predicted"/>
<keyword evidence="4" id="KW-1185">Reference proteome</keyword>
<dbReference type="GO" id="GO:0016787">
    <property type="term" value="F:hydrolase activity"/>
    <property type="evidence" value="ECO:0007669"/>
    <property type="project" value="UniProtKB-KW"/>
</dbReference>
<keyword evidence="1 3" id="KW-0378">Hydrolase</keyword>
<dbReference type="InterPro" id="IPR050266">
    <property type="entry name" value="AB_hydrolase_sf"/>
</dbReference>
<evidence type="ECO:0000256" key="1">
    <source>
        <dbReference type="ARBA" id="ARBA00022801"/>
    </source>
</evidence>
<name>A0ABY6DHF6_9RHOB</name>
<sequence>MPKFLSKDGLNLHYEDAGDGPSVLCLAGLTRNNADFGFLLPFLPEYRMIRPDYRGRGQSDHAADYMTYSIAQEAQDVLTLLDHLKLDRVTIIGTSRGGLIAMLLAYMAPERLKGVILNDIGPEVTSVGIERIMDYVGNEPNAPDLDAVATTLHALGADAFPGVTLNRWRAQADMMFYEKPGGGLGLRYDARLRDALIGQAGVGPAPDLWALFDALAKLPLTAIRGANSDLLSADTFAKMQERAPSMHVATVPDRGHVPFLDETEALDAIRAHLKEYAT</sequence>
<dbReference type="PRINTS" id="PR00111">
    <property type="entry name" value="ABHYDROLASE"/>
</dbReference>
<dbReference type="Gene3D" id="3.40.50.1820">
    <property type="entry name" value="alpha/beta hydrolase"/>
    <property type="match status" value="1"/>
</dbReference>
<dbReference type="PANTHER" id="PTHR43798:SF31">
    <property type="entry name" value="AB HYDROLASE SUPERFAMILY PROTEIN YCLE"/>
    <property type="match status" value="1"/>
</dbReference>
<gene>
    <name evidence="3" type="ORF">N7U68_19600</name>
</gene>
<dbReference type="RefSeq" id="WP_263047911.1">
    <property type="nucleotide sequence ID" value="NZ_CP106738.1"/>
</dbReference>
<dbReference type="EMBL" id="CP106738">
    <property type="protein sequence ID" value="UXX83240.1"/>
    <property type="molecule type" value="Genomic_DNA"/>
</dbReference>
<dbReference type="InterPro" id="IPR029058">
    <property type="entry name" value="AB_hydrolase_fold"/>
</dbReference>
<accession>A0ABY6DHF6</accession>
<dbReference type="Pfam" id="PF00561">
    <property type="entry name" value="Abhydrolase_1"/>
    <property type="match status" value="1"/>
</dbReference>